<dbReference type="AlphaFoldDB" id="A0ABD2NU42"/>
<keyword evidence="1" id="KW-0863">Zinc-finger</keyword>
<dbReference type="InterPro" id="IPR013087">
    <property type="entry name" value="Znf_C2H2_type"/>
</dbReference>
<protein>
    <recommendedName>
        <fullName evidence="2">C2H2-type domain-containing protein</fullName>
    </recommendedName>
</protein>
<dbReference type="Proteomes" id="UP001516400">
    <property type="component" value="Unassembled WGS sequence"/>
</dbReference>
<dbReference type="EMBL" id="JABFTP020000144">
    <property type="protein sequence ID" value="KAL3282241.1"/>
    <property type="molecule type" value="Genomic_DNA"/>
</dbReference>
<keyword evidence="4" id="KW-1185">Reference proteome</keyword>
<sequence length="170" mass="19982">MDFPKIKVEPPEEHVDESKNFTEFVSMEEKIWNQESIAIYETYQSLQNDHHENMDICVKKEPELLEEENKITVKKLIDAKGKIWYKDASSQNSIKEEKVEENVSIEILEDYLNSESNLQRKYHKCSHCGYQTNQKSILKQHINAVHLGIKTTNVISVNIEHFDKVVLNYI</sequence>
<gene>
    <name evidence="3" type="ORF">HHI36_005435</name>
</gene>
<comment type="caution">
    <text evidence="3">The sequence shown here is derived from an EMBL/GenBank/DDBJ whole genome shotgun (WGS) entry which is preliminary data.</text>
</comment>
<dbReference type="GO" id="GO:0008270">
    <property type="term" value="F:zinc ion binding"/>
    <property type="evidence" value="ECO:0007669"/>
    <property type="project" value="UniProtKB-KW"/>
</dbReference>
<keyword evidence="1" id="KW-0479">Metal-binding</keyword>
<accession>A0ABD2NU42</accession>
<dbReference type="SUPFAM" id="SSF57667">
    <property type="entry name" value="beta-beta-alpha zinc fingers"/>
    <property type="match status" value="1"/>
</dbReference>
<evidence type="ECO:0000313" key="3">
    <source>
        <dbReference type="EMBL" id="KAL3282241.1"/>
    </source>
</evidence>
<dbReference type="PROSITE" id="PS50157">
    <property type="entry name" value="ZINC_FINGER_C2H2_2"/>
    <property type="match status" value="1"/>
</dbReference>
<organism evidence="3 4">
    <name type="scientific">Cryptolaemus montrouzieri</name>
    <dbReference type="NCBI Taxonomy" id="559131"/>
    <lineage>
        <taxon>Eukaryota</taxon>
        <taxon>Metazoa</taxon>
        <taxon>Ecdysozoa</taxon>
        <taxon>Arthropoda</taxon>
        <taxon>Hexapoda</taxon>
        <taxon>Insecta</taxon>
        <taxon>Pterygota</taxon>
        <taxon>Neoptera</taxon>
        <taxon>Endopterygota</taxon>
        <taxon>Coleoptera</taxon>
        <taxon>Polyphaga</taxon>
        <taxon>Cucujiformia</taxon>
        <taxon>Coccinelloidea</taxon>
        <taxon>Coccinellidae</taxon>
        <taxon>Scymninae</taxon>
        <taxon>Scymnini</taxon>
        <taxon>Cryptolaemus</taxon>
    </lineage>
</organism>
<name>A0ABD2NU42_9CUCU</name>
<feature type="domain" description="C2H2-type" evidence="2">
    <location>
        <begin position="123"/>
        <end position="151"/>
    </location>
</feature>
<dbReference type="InterPro" id="IPR036236">
    <property type="entry name" value="Znf_C2H2_sf"/>
</dbReference>
<reference evidence="3 4" key="1">
    <citation type="journal article" date="2021" name="BMC Biol.">
        <title>Horizontally acquired antibacterial genes associated with adaptive radiation of ladybird beetles.</title>
        <authorList>
            <person name="Li H.S."/>
            <person name="Tang X.F."/>
            <person name="Huang Y.H."/>
            <person name="Xu Z.Y."/>
            <person name="Chen M.L."/>
            <person name="Du X.Y."/>
            <person name="Qiu B.Y."/>
            <person name="Chen P.T."/>
            <person name="Zhang W."/>
            <person name="Slipinski A."/>
            <person name="Escalona H.E."/>
            <person name="Waterhouse R.M."/>
            <person name="Zwick A."/>
            <person name="Pang H."/>
        </authorList>
    </citation>
    <scope>NUCLEOTIDE SEQUENCE [LARGE SCALE GENOMIC DNA]</scope>
    <source>
        <strain evidence="3">SYSU2018</strain>
    </source>
</reference>
<evidence type="ECO:0000256" key="1">
    <source>
        <dbReference type="PROSITE-ProRule" id="PRU00042"/>
    </source>
</evidence>
<evidence type="ECO:0000313" key="4">
    <source>
        <dbReference type="Proteomes" id="UP001516400"/>
    </source>
</evidence>
<dbReference type="Gene3D" id="3.30.160.60">
    <property type="entry name" value="Classic Zinc Finger"/>
    <property type="match status" value="1"/>
</dbReference>
<evidence type="ECO:0000259" key="2">
    <source>
        <dbReference type="PROSITE" id="PS50157"/>
    </source>
</evidence>
<keyword evidence="1" id="KW-0862">Zinc</keyword>
<proteinExistence type="predicted"/>